<dbReference type="AlphaFoldDB" id="A0A420ERT7"/>
<proteinExistence type="predicted"/>
<feature type="compositionally biased region" description="Gly residues" evidence="1">
    <location>
        <begin position="188"/>
        <end position="199"/>
    </location>
</feature>
<dbReference type="Proteomes" id="UP000284395">
    <property type="component" value="Unassembled WGS sequence"/>
</dbReference>
<keyword evidence="3" id="KW-1185">Reference proteome</keyword>
<dbReference type="EMBL" id="RAPF01000001">
    <property type="protein sequence ID" value="RKF23381.1"/>
    <property type="molecule type" value="Genomic_DNA"/>
</dbReference>
<comment type="caution">
    <text evidence="2">The sequence shown here is derived from an EMBL/GenBank/DDBJ whole genome shotgun (WGS) entry which is preliminary data.</text>
</comment>
<feature type="region of interest" description="Disordered" evidence="1">
    <location>
        <begin position="186"/>
        <end position="206"/>
    </location>
</feature>
<reference evidence="2 3" key="1">
    <citation type="submission" date="2018-09" db="EMBL/GenBank/DDBJ databases">
        <title>Altererythrobacter spongiae sp. nov., isolated from a marine sponge.</title>
        <authorList>
            <person name="Zhuang L."/>
            <person name="Luo L."/>
        </authorList>
    </citation>
    <scope>NUCLEOTIDE SEQUENCE [LARGE SCALE GENOMIC DNA]</scope>
    <source>
        <strain evidence="2 3">HN-Y73</strain>
    </source>
</reference>
<evidence type="ECO:0000256" key="1">
    <source>
        <dbReference type="SAM" id="MobiDB-lite"/>
    </source>
</evidence>
<evidence type="ECO:0000313" key="3">
    <source>
        <dbReference type="Proteomes" id="UP000284395"/>
    </source>
</evidence>
<dbReference type="RefSeq" id="WP_120323285.1">
    <property type="nucleotide sequence ID" value="NZ_RAPF01000001.1"/>
</dbReference>
<evidence type="ECO:0000313" key="2">
    <source>
        <dbReference type="EMBL" id="RKF23381.1"/>
    </source>
</evidence>
<evidence type="ECO:0008006" key="4">
    <source>
        <dbReference type="Google" id="ProtNLM"/>
    </source>
</evidence>
<gene>
    <name evidence="2" type="ORF">D6851_02605</name>
</gene>
<accession>A0A420ERT7</accession>
<protein>
    <recommendedName>
        <fullName evidence="4">DUF2163 domain-containing protein</fullName>
    </recommendedName>
</protein>
<name>A0A420ERT7_9SPHN</name>
<organism evidence="2 3">
    <name type="scientific">Altericroceibacterium spongiae</name>
    <dbReference type="NCBI Taxonomy" id="2320269"/>
    <lineage>
        <taxon>Bacteria</taxon>
        <taxon>Pseudomonadati</taxon>
        <taxon>Pseudomonadota</taxon>
        <taxon>Alphaproteobacteria</taxon>
        <taxon>Sphingomonadales</taxon>
        <taxon>Erythrobacteraceae</taxon>
        <taxon>Altericroceibacterium</taxon>
    </lineage>
</organism>
<dbReference type="OrthoDB" id="7554791at2"/>
<sequence>MAATDPIITTAYFLKLEAPDGDVRLCDGGVLMFGGELYESHHPIFGALIEPDAPEDGFGDMAEDGQIVLGPNPPASVQAWYRADLEGCRLRIWESDIDSDGLTAINVKQRRDMLVDTVGRRQAANGQDQLILSLIGRPEKLFLKNEGNVCSQRFHQSVFAGERGFENCTDLRGFVAWGAETPPRSAGYTGGSYAGGGGYSSSQYSR</sequence>